<evidence type="ECO:0000256" key="1">
    <source>
        <dbReference type="SAM" id="Phobius"/>
    </source>
</evidence>
<evidence type="ECO:0000313" key="2">
    <source>
        <dbReference type="EMBL" id="KAG9245606.1"/>
    </source>
</evidence>
<comment type="caution">
    <text evidence="2">The sequence shown here is derived from an EMBL/GenBank/DDBJ whole genome shotgun (WGS) entry which is preliminary data.</text>
</comment>
<accession>A0A9P7Z5E8</accession>
<name>A0A9P7Z5E8_9HELO</name>
<protein>
    <submittedName>
        <fullName evidence="2">Uncharacterized protein</fullName>
    </submittedName>
</protein>
<reference evidence="2" key="1">
    <citation type="journal article" date="2021" name="IMA Fungus">
        <title>Genomic characterization of three marine fungi, including Emericellopsis atlantica sp. nov. with signatures of a generalist lifestyle and marine biomass degradation.</title>
        <authorList>
            <person name="Hagestad O.C."/>
            <person name="Hou L."/>
            <person name="Andersen J.H."/>
            <person name="Hansen E.H."/>
            <person name="Altermark B."/>
            <person name="Li C."/>
            <person name="Kuhnert E."/>
            <person name="Cox R.J."/>
            <person name="Crous P.W."/>
            <person name="Spatafora J.W."/>
            <person name="Lail K."/>
            <person name="Amirebrahimi M."/>
            <person name="Lipzen A."/>
            <person name="Pangilinan J."/>
            <person name="Andreopoulos W."/>
            <person name="Hayes R.D."/>
            <person name="Ng V."/>
            <person name="Grigoriev I.V."/>
            <person name="Jackson S.A."/>
            <person name="Sutton T.D.S."/>
            <person name="Dobson A.D.W."/>
            <person name="Rama T."/>
        </authorList>
    </citation>
    <scope>NUCLEOTIDE SEQUENCE</scope>
    <source>
        <strain evidence="2">TRa3180A</strain>
    </source>
</reference>
<evidence type="ECO:0000313" key="3">
    <source>
        <dbReference type="Proteomes" id="UP000887226"/>
    </source>
</evidence>
<dbReference type="AlphaFoldDB" id="A0A9P7Z5E8"/>
<keyword evidence="1" id="KW-0812">Transmembrane</keyword>
<dbReference type="EMBL" id="MU253838">
    <property type="protein sequence ID" value="KAG9245606.1"/>
    <property type="molecule type" value="Genomic_DNA"/>
</dbReference>
<feature type="transmembrane region" description="Helical" evidence="1">
    <location>
        <begin position="12"/>
        <end position="31"/>
    </location>
</feature>
<keyword evidence="1" id="KW-0472">Membrane</keyword>
<keyword evidence="3" id="KW-1185">Reference proteome</keyword>
<dbReference type="Proteomes" id="UP000887226">
    <property type="component" value="Unassembled WGS sequence"/>
</dbReference>
<keyword evidence="1" id="KW-1133">Transmembrane helix</keyword>
<gene>
    <name evidence="2" type="ORF">BJ878DRAFT_500616</name>
</gene>
<sequence length="71" mass="8085">MIPTLSSQWFKAILIKGLLGGSWAMFMLRFVGDSLFDNGIPVHCMHAMHSGDPRWIWVTRCPYVDEDSADE</sequence>
<organism evidence="2 3">
    <name type="scientific">Calycina marina</name>
    <dbReference type="NCBI Taxonomy" id="1763456"/>
    <lineage>
        <taxon>Eukaryota</taxon>
        <taxon>Fungi</taxon>
        <taxon>Dikarya</taxon>
        <taxon>Ascomycota</taxon>
        <taxon>Pezizomycotina</taxon>
        <taxon>Leotiomycetes</taxon>
        <taxon>Helotiales</taxon>
        <taxon>Pezizellaceae</taxon>
        <taxon>Calycina</taxon>
    </lineage>
</organism>
<proteinExistence type="predicted"/>